<keyword evidence="2" id="KW-0808">Transferase</keyword>
<dbReference type="SUPFAM" id="SSF53756">
    <property type="entry name" value="UDP-Glycosyltransferase/glycogen phosphorylase"/>
    <property type="match status" value="1"/>
</dbReference>
<accession>A0A447N7X3</accession>
<dbReference type="EMBL" id="LR134140">
    <property type="protein sequence ID" value="VDZ99421.1"/>
    <property type="molecule type" value="Genomic_DNA"/>
</dbReference>
<dbReference type="Gene3D" id="3.40.50.2000">
    <property type="entry name" value="Glycogen Phosphorylase B"/>
    <property type="match status" value="1"/>
</dbReference>
<evidence type="ECO:0000259" key="1">
    <source>
        <dbReference type="Pfam" id="PF13439"/>
    </source>
</evidence>
<evidence type="ECO:0000313" key="3">
    <source>
        <dbReference type="Proteomes" id="UP000282086"/>
    </source>
</evidence>
<organism evidence="2 3">
    <name type="scientific">Salmonella enterica I</name>
    <dbReference type="NCBI Taxonomy" id="59201"/>
    <lineage>
        <taxon>Bacteria</taxon>
        <taxon>Pseudomonadati</taxon>
        <taxon>Pseudomonadota</taxon>
        <taxon>Gammaproteobacteria</taxon>
        <taxon>Enterobacterales</taxon>
        <taxon>Enterobacteriaceae</taxon>
        <taxon>Salmonella</taxon>
    </lineage>
</organism>
<dbReference type="GO" id="GO:0016757">
    <property type="term" value="F:glycosyltransferase activity"/>
    <property type="evidence" value="ECO:0007669"/>
    <property type="project" value="UniProtKB-ARBA"/>
</dbReference>
<dbReference type="AlphaFoldDB" id="A0A447N7X3"/>
<dbReference type="InterPro" id="IPR028098">
    <property type="entry name" value="Glyco_trans_4-like_N"/>
</dbReference>
<feature type="domain" description="Glycosyltransferase subfamily 4-like N-terminal" evidence="1">
    <location>
        <begin position="45"/>
        <end position="188"/>
    </location>
</feature>
<reference evidence="2 3" key="1">
    <citation type="submission" date="2018-12" db="EMBL/GenBank/DDBJ databases">
        <authorList>
            <consortium name="Pathogen Informatics"/>
        </authorList>
    </citation>
    <scope>NUCLEOTIDE SEQUENCE [LARGE SCALE GENOMIC DNA]</scope>
    <source>
        <strain evidence="2 3">NCTC129</strain>
    </source>
</reference>
<protein>
    <submittedName>
        <fullName evidence="2">Glycosyltransferase</fullName>
    </submittedName>
</protein>
<dbReference type="Pfam" id="PF13439">
    <property type="entry name" value="Glyco_transf_4"/>
    <property type="match status" value="1"/>
</dbReference>
<proteinExistence type="predicted"/>
<name>A0A447N7X3_SALET</name>
<dbReference type="Proteomes" id="UP000282086">
    <property type="component" value="Chromosome"/>
</dbReference>
<evidence type="ECO:0000313" key="2">
    <source>
        <dbReference type="EMBL" id="VDZ99421.1"/>
    </source>
</evidence>
<sequence length="221" mass="24905">MVMAKAEKKSVSHHRYPQVIKQTPRGTAIANIALFRFLNRDLFGNLDNLYRTVIQTSGPLVLHFHVLHSYWLNLEDIVTFCEKVKAQKPDVTLVWTLHDHWSVTGRCAFTDGCEGWKSGCQKCPTLSNYPPVRVDRAHQLIDGKRQRFRDMLRLGCRFISPSQHVAEAFNSVYGAGLCRVINNGIDLATEAILAQLSPVPLNPGKPRIAIVAHGLALRRQN</sequence>
<gene>
    <name evidence="2" type="primary">wcaC_1</name>
    <name evidence="2" type="ORF">NCTC129_05732</name>
</gene>